<organism evidence="1 2">
    <name type="scientific">Burkholderia aenigmatica</name>
    <dbReference type="NCBI Taxonomy" id="2015348"/>
    <lineage>
        <taxon>Bacteria</taxon>
        <taxon>Pseudomonadati</taxon>
        <taxon>Pseudomonadota</taxon>
        <taxon>Betaproteobacteria</taxon>
        <taxon>Burkholderiales</taxon>
        <taxon>Burkholderiaceae</taxon>
        <taxon>Burkholderia</taxon>
        <taxon>Burkholderia cepacia complex</taxon>
    </lineage>
</organism>
<keyword evidence="2" id="KW-1185">Reference proteome</keyword>
<name>A0ABY6XWV7_9BURK</name>
<proteinExistence type="predicted"/>
<comment type="caution">
    <text evidence="1">The sequence shown here is derived from an EMBL/GenBank/DDBJ whole genome shotgun (WGS) entry which is preliminary data.</text>
</comment>
<protein>
    <submittedName>
        <fullName evidence="1">Mu gp16 gemA</fullName>
    </submittedName>
</protein>
<dbReference type="EMBL" id="CABVQG010000011">
    <property type="protein sequence ID" value="VWC71908.1"/>
    <property type="molecule type" value="Genomic_DNA"/>
</dbReference>
<evidence type="ECO:0000313" key="1">
    <source>
        <dbReference type="EMBL" id="VWC71908.1"/>
    </source>
</evidence>
<dbReference type="Pfam" id="PF11363">
    <property type="entry name" value="DUF3164"/>
    <property type="match status" value="1"/>
</dbReference>
<evidence type="ECO:0000313" key="2">
    <source>
        <dbReference type="Proteomes" id="UP000494120"/>
    </source>
</evidence>
<accession>A0ABY6XWV7</accession>
<reference evidence="1 2" key="1">
    <citation type="submission" date="2019-09" db="EMBL/GenBank/DDBJ databases">
        <authorList>
            <person name="Depoorter E."/>
        </authorList>
    </citation>
    <scope>NUCLEOTIDE SEQUENCE [LARGE SCALE GENOMIC DNA]</scope>
    <source>
        <strain evidence="1 2">R-17378</strain>
    </source>
</reference>
<sequence length="92" mass="10552">MEQKQIPSGSWQDAKGCLIPESMIKPIDRERDRLVCELADDEQSKMIRGLWLEVADRGVVQNRSEEALDFRKAHDARRRARMAQFGPGIPCN</sequence>
<dbReference type="InterPro" id="IPR021505">
    <property type="entry name" value="Phage_B3_Orf6"/>
</dbReference>
<dbReference type="Proteomes" id="UP000494120">
    <property type="component" value="Unassembled WGS sequence"/>
</dbReference>
<gene>
    <name evidence="1" type="ORF">BLA17378_03296</name>
</gene>